<evidence type="ECO:0008006" key="4">
    <source>
        <dbReference type="Google" id="ProtNLM"/>
    </source>
</evidence>
<dbReference type="InterPro" id="IPR027417">
    <property type="entry name" value="P-loop_NTPase"/>
</dbReference>
<dbReference type="Proteomes" id="UP000308528">
    <property type="component" value="Unassembled WGS sequence"/>
</dbReference>
<dbReference type="Gene3D" id="3.40.50.300">
    <property type="entry name" value="P-loop containing nucleotide triphosphate hydrolases"/>
    <property type="match status" value="1"/>
</dbReference>
<dbReference type="Pfam" id="PF19798">
    <property type="entry name" value="Sulfotransfer_5"/>
    <property type="match status" value="1"/>
</dbReference>
<proteinExistence type="inferred from homology"/>
<dbReference type="AlphaFoldDB" id="A0A4S4NQT2"/>
<evidence type="ECO:0000313" key="2">
    <source>
        <dbReference type="EMBL" id="THH40741.1"/>
    </source>
</evidence>
<keyword evidence="3" id="KW-1185">Reference proteome</keyword>
<dbReference type="PANTHER" id="PTHR42743">
    <property type="entry name" value="AMINO-ACID AMINOTRANSFERASE"/>
    <property type="match status" value="1"/>
</dbReference>
<reference evidence="2 3" key="1">
    <citation type="submission" date="2019-04" db="EMBL/GenBank/DDBJ databases">
        <title>Lewinella litorea sp. nov., isolated from a marine sand.</title>
        <authorList>
            <person name="Yoon J.-H."/>
        </authorList>
    </citation>
    <scope>NUCLEOTIDE SEQUENCE [LARGE SCALE GENOMIC DNA]</scope>
    <source>
        <strain evidence="2 3">HSMS-39</strain>
    </source>
</reference>
<dbReference type="SUPFAM" id="SSF52540">
    <property type="entry name" value="P-loop containing nucleoside triphosphate hydrolases"/>
    <property type="match status" value="1"/>
</dbReference>
<protein>
    <recommendedName>
        <fullName evidence="4">Sulfotransferase family protein</fullName>
    </recommendedName>
</protein>
<comment type="caution">
    <text evidence="2">The sequence shown here is derived from an EMBL/GenBank/DDBJ whole genome shotgun (WGS) entry which is preliminary data.</text>
</comment>
<gene>
    <name evidence="2" type="ORF">E4021_07280</name>
</gene>
<dbReference type="InterPro" id="IPR050571">
    <property type="entry name" value="Class-IV_PLP-Dep_Aminotrnsfr"/>
</dbReference>
<dbReference type="EMBL" id="SRSF01000002">
    <property type="protein sequence ID" value="THH40741.1"/>
    <property type="molecule type" value="Genomic_DNA"/>
</dbReference>
<sequence length="222" mass="24829">MYAFAQRGDTTVVDEPLYAHYLTHQPTEAHHPGREAVLAAQENDGAKVVDTLREHDYGTENVVFKQMTHHLVNLEPDFLYPMTNVLLIRDPHEILASFGKVIERGVTAEDVGLPQQGELFNRLTVTGSLSAVVDAGRLLDDPAGVIERLCRRLDIDYDPAMLQWEAGPKPYDGVWAEHWYAGVHQSTGFEPRPRKVIELSPALAAVADQCSPIYQRLLKHAL</sequence>
<evidence type="ECO:0000256" key="1">
    <source>
        <dbReference type="ARBA" id="ARBA00009320"/>
    </source>
</evidence>
<evidence type="ECO:0000313" key="3">
    <source>
        <dbReference type="Proteomes" id="UP000308528"/>
    </source>
</evidence>
<dbReference type="PANTHER" id="PTHR42743:SF11">
    <property type="entry name" value="AMINODEOXYCHORISMATE LYASE"/>
    <property type="match status" value="1"/>
</dbReference>
<name>A0A4S4NQT2_9BACT</name>
<comment type="similarity">
    <text evidence="1">Belongs to the class-IV pyridoxal-phosphate-dependent aminotransferase family.</text>
</comment>
<dbReference type="OrthoDB" id="272985at2"/>
<accession>A0A4S4NQT2</accession>
<dbReference type="GO" id="GO:0019752">
    <property type="term" value="P:carboxylic acid metabolic process"/>
    <property type="evidence" value="ECO:0007669"/>
    <property type="project" value="TreeGrafter"/>
</dbReference>
<organism evidence="2 3">
    <name type="scientific">Neolewinella litorea</name>
    <dbReference type="NCBI Taxonomy" id="2562452"/>
    <lineage>
        <taxon>Bacteria</taxon>
        <taxon>Pseudomonadati</taxon>
        <taxon>Bacteroidota</taxon>
        <taxon>Saprospiria</taxon>
        <taxon>Saprospirales</taxon>
        <taxon>Lewinellaceae</taxon>
        <taxon>Neolewinella</taxon>
    </lineage>
</organism>